<evidence type="ECO:0000313" key="2">
    <source>
        <dbReference type="Proteomes" id="UP000650485"/>
    </source>
</evidence>
<gene>
    <name evidence="1" type="ORF">H7R52_18630</name>
</gene>
<dbReference type="EMBL" id="JACSZT010000022">
    <property type="protein sequence ID" value="MBC6499792.1"/>
    <property type="molecule type" value="Genomic_DNA"/>
</dbReference>
<dbReference type="AlphaFoldDB" id="A0A923SU94"/>
<comment type="caution">
    <text evidence="1">The sequence shown here is derived from an EMBL/GenBank/DDBJ whole genome shotgun (WGS) entry which is preliminary data.</text>
</comment>
<sequence length="63" mass="7125">MVANIRNMEIDNDTQNGITAMRVYGESLKGYMMQEAMASLLFSGRLCHNCFVIHKKNSPSKTK</sequence>
<proteinExistence type="predicted"/>
<accession>A0A923SU94</accession>
<dbReference type="Proteomes" id="UP000650485">
    <property type="component" value="Unassembled WGS sequence"/>
</dbReference>
<organism evidence="1 2">
    <name type="scientific">Weissella confusa</name>
    <name type="common">Lactobacillus confusus</name>
    <dbReference type="NCBI Taxonomy" id="1583"/>
    <lineage>
        <taxon>Bacteria</taxon>
        <taxon>Bacillati</taxon>
        <taxon>Bacillota</taxon>
        <taxon>Bacilli</taxon>
        <taxon>Lactobacillales</taxon>
        <taxon>Lactobacillaceae</taxon>
        <taxon>Weissella</taxon>
    </lineage>
</organism>
<name>A0A923SU94_WEICO</name>
<evidence type="ECO:0000313" key="1">
    <source>
        <dbReference type="EMBL" id="MBC6499792.1"/>
    </source>
</evidence>
<protein>
    <submittedName>
        <fullName evidence="1">Uncharacterized protein</fullName>
    </submittedName>
</protein>
<reference evidence="1" key="1">
    <citation type="submission" date="2020-08" db="EMBL/GenBank/DDBJ databases">
        <title>Complete genome sequence of Weissella confusa strain FS54 provides insights into metabolic potential.</title>
        <authorList>
            <person name="Fhoula I."/>
            <person name="Najjari A."/>
            <person name="Lekired A."/>
            <person name="Bessrour-Aouam N."/>
            <person name="Jaballah S."/>
            <person name="Klibi N."/>
            <person name="Ouzari H.-I."/>
        </authorList>
    </citation>
    <scope>NUCLEOTIDE SEQUENCE</scope>
    <source>
        <strain evidence="1">FS54</strain>
    </source>
</reference>